<evidence type="ECO:0000313" key="4">
    <source>
        <dbReference type="Proteomes" id="UP000037848"/>
    </source>
</evidence>
<accession>A0A0N0M2C6</accession>
<organism evidence="3 4">
    <name type="scientific">Pseudoalteromonas porphyrae</name>
    <dbReference type="NCBI Taxonomy" id="187330"/>
    <lineage>
        <taxon>Bacteria</taxon>
        <taxon>Pseudomonadati</taxon>
        <taxon>Pseudomonadota</taxon>
        <taxon>Gammaproteobacteria</taxon>
        <taxon>Alteromonadales</taxon>
        <taxon>Pseudoalteromonadaceae</taxon>
        <taxon>Pseudoalteromonas</taxon>
    </lineage>
</organism>
<dbReference type="STRING" id="187330.AMS58_04990"/>
<feature type="domain" description="DUF3592" evidence="2">
    <location>
        <begin position="41"/>
        <end position="132"/>
    </location>
</feature>
<sequence>MKRSGALFGGVFFLAGFAVFYFTVLSPVIDAAKMQFWHVAQAQLISADVSSFESRDNEGHYTTLYKLDMQYKYQVDGQEYIGYRPQVNNQSNSDSSRAYSLLGQARTEQNSPGGLMIWYNPNDVSESVYDRSLSVKFLLLMSLFSGIFMAVGIGVFIYTGSQSAQPLTNVDEKKPWTTRTQWASPVIYSGAKKSVKYAWYFALLGCLFSGAFSVGLYGGNTFTTVLAALFLVLPLWLIIRARKIQKQWLHFKEVPLTINPYPGVIGGKVKGSLTIPGQTSTATTFTATLKCTEHLTKRSGTERKSSRCIVFSVEKDLTPRTSAKGAGLDFSFDVPPGQPQSSTPSKRYHEWALVIQGEIDGHSFDREYIIPVFVTAQSVSVEQELKNQPLTPTEQSAMHARLTIDEDTTTQALTLQTPGAKECLFIIALGAIFFIVGVLIATLNGSFFGIVFSAMSCLFLALGIWGYGRNCKIKVSRNSLQLDVYFFSKHVQALSFTASEIKDIDAFVSSKVQTSGKQSSEKFSLHLITHSNKTINLGGDFKTIKNALHLKQKIERILGCRFAKNSD</sequence>
<feature type="transmembrane region" description="Helical" evidence="1">
    <location>
        <begin position="137"/>
        <end position="158"/>
    </location>
</feature>
<keyword evidence="1" id="KW-0472">Membrane</keyword>
<dbReference type="Pfam" id="PF12158">
    <property type="entry name" value="DUF3592"/>
    <property type="match status" value="1"/>
</dbReference>
<dbReference type="InterPro" id="IPR021994">
    <property type="entry name" value="DUF3592"/>
</dbReference>
<keyword evidence="4" id="KW-1185">Reference proteome</keyword>
<keyword evidence="1" id="KW-0812">Transmembrane</keyword>
<feature type="transmembrane region" description="Helical" evidence="1">
    <location>
        <begin position="7"/>
        <end position="29"/>
    </location>
</feature>
<keyword evidence="1" id="KW-1133">Transmembrane helix</keyword>
<reference evidence="3 4" key="1">
    <citation type="submission" date="2015-08" db="EMBL/GenBank/DDBJ databases">
        <title>Draft Genome Sequence of Pseudoalteromonas porphyrae UCD-SED14.</title>
        <authorList>
            <person name="Coil D.A."/>
            <person name="Jospin G."/>
            <person name="Lee R.D."/>
            <person name="Eisen J.A."/>
        </authorList>
    </citation>
    <scope>NUCLEOTIDE SEQUENCE [LARGE SCALE GENOMIC DNA]</scope>
    <source>
        <strain evidence="3 4">UCD-SED14</strain>
    </source>
</reference>
<comment type="caution">
    <text evidence="3">The sequence shown here is derived from an EMBL/GenBank/DDBJ whole genome shotgun (WGS) entry which is preliminary data.</text>
</comment>
<name>A0A0N0M2C6_9GAMM</name>
<dbReference type="OrthoDB" id="6402665at2"/>
<proteinExistence type="predicted"/>
<dbReference type="AlphaFoldDB" id="A0A0N0M2C6"/>
<feature type="transmembrane region" description="Helical" evidence="1">
    <location>
        <begin position="447"/>
        <end position="467"/>
    </location>
</feature>
<evidence type="ECO:0000313" key="3">
    <source>
        <dbReference type="EMBL" id="KPH65629.1"/>
    </source>
</evidence>
<dbReference type="Proteomes" id="UP000037848">
    <property type="component" value="Unassembled WGS sequence"/>
</dbReference>
<dbReference type="PATRIC" id="fig|187330.3.peg.316"/>
<feature type="transmembrane region" description="Helical" evidence="1">
    <location>
        <begin position="222"/>
        <end position="239"/>
    </location>
</feature>
<evidence type="ECO:0000259" key="2">
    <source>
        <dbReference type="Pfam" id="PF12158"/>
    </source>
</evidence>
<feature type="transmembrane region" description="Helical" evidence="1">
    <location>
        <begin position="197"/>
        <end position="216"/>
    </location>
</feature>
<dbReference type="RefSeq" id="WP_054452576.1">
    <property type="nucleotide sequence ID" value="NZ_LHPH01000001.1"/>
</dbReference>
<dbReference type="EMBL" id="LHPH01000001">
    <property type="protein sequence ID" value="KPH65629.1"/>
    <property type="molecule type" value="Genomic_DNA"/>
</dbReference>
<feature type="transmembrane region" description="Helical" evidence="1">
    <location>
        <begin position="423"/>
        <end position="441"/>
    </location>
</feature>
<protein>
    <recommendedName>
        <fullName evidence="2">DUF3592 domain-containing protein</fullName>
    </recommendedName>
</protein>
<evidence type="ECO:0000256" key="1">
    <source>
        <dbReference type="SAM" id="Phobius"/>
    </source>
</evidence>
<gene>
    <name evidence="3" type="ORF">ADS77_01495</name>
</gene>